<protein>
    <submittedName>
        <fullName evidence="1">Uncharacterized protein</fullName>
    </submittedName>
</protein>
<reference evidence="2" key="1">
    <citation type="submission" date="2016-10" db="EMBL/GenBank/DDBJ databases">
        <authorList>
            <person name="Varghese N."/>
            <person name="Submissions S."/>
        </authorList>
    </citation>
    <scope>NUCLEOTIDE SEQUENCE [LARGE SCALE GENOMIC DNA]</scope>
    <source>
        <strain evidence="2">CGMCC 4.3568</strain>
    </source>
</reference>
<accession>A0A1I1ANP1</accession>
<keyword evidence="2" id="KW-1185">Reference proteome</keyword>
<evidence type="ECO:0000313" key="2">
    <source>
        <dbReference type="Proteomes" id="UP000243799"/>
    </source>
</evidence>
<proteinExistence type="predicted"/>
<dbReference type="RefSeq" id="WP_091674297.1">
    <property type="nucleotide sequence ID" value="NZ_FOKG01000010.1"/>
</dbReference>
<dbReference type="EMBL" id="FOKG01000010">
    <property type="protein sequence ID" value="SFB39659.1"/>
    <property type="molecule type" value="Genomic_DNA"/>
</dbReference>
<sequence length="76" mass="8151">MAEGPEWVTFTQVSGHTAAGKRVQVKTGVVMHDGGPRFAIAIGSTPPVIVDDENGKQLGVNTFVALHEKTKRARRP</sequence>
<name>A0A1I1ANP1_9PSEU</name>
<gene>
    <name evidence="1" type="ORF">SAMN05216266_1107</name>
</gene>
<dbReference type="STRING" id="490629.SAMN05216266_1107"/>
<dbReference type="OrthoDB" id="3641913at2"/>
<dbReference type="AlphaFoldDB" id="A0A1I1ANP1"/>
<organism evidence="1 2">
    <name type="scientific">Amycolatopsis marina</name>
    <dbReference type="NCBI Taxonomy" id="490629"/>
    <lineage>
        <taxon>Bacteria</taxon>
        <taxon>Bacillati</taxon>
        <taxon>Actinomycetota</taxon>
        <taxon>Actinomycetes</taxon>
        <taxon>Pseudonocardiales</taxon>
        <taxon>Pseudonocardiaceae</taxon>
        <taxon>Amycolatopsis</taxon>
    </lineage>
</organism>
<evidence type="ECO:0000313" key="1">
    <source>
        <dbReference type="EMBL" id="SFB39659.1"/>
    </source>
</evidence>
<dbReference type="Proteomes" id="UP000243799">
    <property type="component" value="Unassembled WGS sequence"/>
</dbReference>